<feature type="compositionally biased region" description="Basic residues" evidence="1">
    <location>
        <begin position="172"/>
        <end position="184"/>
    </location>
</feature>
<feature type="compositionally biased region" description="Low complexity" evidence="1">
    <location>
        <begin position="130"/>
        <end position="139"/>
    </location>
</feature>
<feature type="compositionally biased region" description="Low complexity" evidence="1">
    <location>
        <begin position="111"/>
        <end position="122"/>
    </location>
</feature>
<dbReference type="EMBL" id="CDMZ01003619">
    <property type="protein sequence ID" value="CEM47029.1"/>
    <property type="molecule type" value="Genomic_DNA"/>
</dbReference>
<protein>
    <submittedName>
        <fullName evidence="2">Uncharacterized protein</fullName>
    </submittedName>
</protein>
<feature type="compositionally biased region" description="Basic and acidic residues" evidence="1">
    <location>
        <begin position="157"/>
        <end position="168"/>
    </location>
</feature>
<dbReference type="AlphaFoldDB" id="A0A0G4HRU0"/>
<dbReference type="VEuPathDB" id="CryptoDB:Cvel_8144"/>
<evidence type="ECO:0000256" key="1">
    <source>
        <dbReference type="SAM" id="MobiDB-lite"/>
    </source>
</evidence>
<name>A0A0G4HRU0_9ALVE</name>
<feature type="region of interest" description="Disordered" evidence="1">
    <location>
        <begin position="39"/>
        <end position="75"/>
    </location>
</feature>
<proteinExistence type="predicted"/>
<feature type="compositionally biased region" description="Basic and acidic residues" evidence="1">
    <location>
        <begin position="185"/>
        <end position="197"/>
    </location>
</feature>
<organism evidence="2">
    <name type="scientific">Chromera velia CCMP2878</name>
    <dbReference type="NCBI Taxonomy" id="1169474"/>
    <lineage>
        <taxon>Eukaryota</taxon>
        <taxon>Sar</taxon>
        <taxon>Alveolata</taxon>
        <taxon>Colpodellida</taxon>
        <taxon>Chromeraceae</taxon>
        <taxon>Chromera</taxon>
    </lineage>
</organism>
<accession>A0A0G4HRU0</accession>
<gene>
    <name evidence="2" type="ORF">Cvel_8144</name>
</gene>
<feature type="region of interest" description="Disordered" evidence="1">
    <location>
        <begin position="105"/>
        <end position="202"/>
    </location>
</feature>
<evidence type="ECO:0000313" key="2">
    <source>
        <dbReference type="EMBL" id="CEM47029.1"/>
    </source>
</evidence>
<reference evidence="2" key="1">
    <citation type="submission" date="2014-11" db="EMBL/GenBank/DDBJ databases">
        <authorList>
            <person name="Otto D Thomas"/>
            <person name="Naeem Raeece"/>
        </authorList>
    </citation>
    <scope>NUCLEOTIDE SEQUENCE</scope>
</reference>
<sequence>MQASDPDLLRRDLHHHQAQKELYCMTSDIQKTIDQVRRASGPSYRPPWIRLQSASGGAVHGKRESSGTGAAGFKQRSTAAENRFVGAAEEGPFCEPFCQDVERSPARVTHSPSASPGAPSGSRNVGSYETGSPWSSRGSSSREVRTTGGVRSGGEVLEVRLAVKKETGSQHVKAKHGEGRKRGREQRQHPHGGDRRGKSSSWLVEVIW</sequence>